<organism evidence="1 2">
    <name type="scientific">Trichoderma harzianum</name>
    <name type="common">Hypocrea lixii</name>
    <dbReference type="NCBI Taxonomy" id="5544"/>
    <lineage>
        <taxon>Eukaryota</taxon>
        <taxon>Fungi</taxon>
        <taxon>Dikarya</taxon>
        <taxon>Ascomycota</taxon>
        <taxon>Pezizomycotina</taxon>
        <taxon>Sordariomycetes</taxon>
        <taxon>Hypocreomycetidae</taxon>
        <taxon>Hypocreales</taxon>
        <taxon>Hypocreaceae</taxon>
        <taxon>Trichoderma</taxon>
    </lineage>
</organism>
<gene>
    <name evidence="1" type="ORF">THARTR1_06613</name>
</gene>
<comment type="caution">
    <text evidence="1">The sequence shown here is derived from an EMBL/GenBank/DDBJ whole genome shotgun (WGS) entry which is preliminary data.</text>
</comment>
<dbReference type="AlphaFoldDB" id="A0A2K0U4S0"/>
<dbReference type="Proteomes" id="UP000236290">
    <property type="component" value="Unassembled WGS sequence"/>
</dbReference>
<name>A0A2K0U4S0_TRIHA</name>
<reference evidence="1 2" key="1">
    <citation type="submission" date="2017-02" db="EMBL/GenBank/DDBJ databases">
        <title>Genomes of Trichoderma spp. with biocontrol activity.</title>
        <authorList>
            <person name="Gardiner D."/>
            <person name="Kazan K."/>
            <person name="Vos C."/>
            <person name="Harvey P."/>
        </authorList>
    </citation>
    <scope>NUCLEOTIDE SEQUENCE [LARGE SCALE GENOMIC DNA]</scope>
    <source>
        <strain evidence="1 2">Tr1</strain>
    </source>
</reference>
<evidence type="ECO:0000313" key="1">
    <source>
        <dbReference type="EMBL" id="PNP52772.1"/>
    </source>
</evidence>
<proteinExistence type="predicted"/>
<protein>
    <submittedName>
        <fullName evidence="1">Uncharacterized protein</fullName>
    </submittedName>
</protein>
<accession>A0A2K0U4S0</accession>
<dbReference type="EMBL" id="MTYI01000090">
    <property type="protein sequence ID" value="PNP52772.1"/>
    <property type="molecule type" value="Genomic_DNA"/>
</dbReference>
<sequence length="54" mass="6004">MELTADHIRGRMLTLPDGVALRSFETREDEGEGGQGDDDDTIGEEILDCMEMCE</sequence>
<evidence type="ECO:0000313" key="2">
    <source>
        <dbReference type="Proteomes" id="UP000236290"/>
    </source>
</evidence>